<evidence type="ECO:0000256" key="1">
    <source>
        <dbReference type="ARBA" id="ARBA00001864"/>
    </source>
</evidence>
<organism evidence="6 7">
    <name type="scientific">Limosilactobacillus albertensis</name>
    <dbReference type="NCBI Taxonomy" id="2759752"/>
    <lineage>
        <taxon>Bacteria</taxon>
        <taxon>Bacillati</taxon>
        <taxon>Bacillota</taxon>
        <taxon>Bacilli</taxon>
        <taxon>Lactobacillales</taxon>
        <taxon>Lactobacillaceae</taxon>
        <taxon>Limosilactobacillus</taxon>
    </lineage>
</organism>
<dbReference type="FunFam" id="3.20.20.70:FF:000047">
    <property type="entry name" value="3-dehydroquinate dehydratase"/>
    <property type="match status" value="1"/>
</dbReference>
<dbReference type="CDD" id="cd00502">
    <property type="entry name" value="DHQase_I"/>
    <property type="match status" value="1"/>
</dbReference>
<comment type="function">
    <text evidence="5">Involved in the third step of the chorismate pathway, which leads to the biosynthesis of aromatic amino acids. Catalyzes the cis-dehydration of 3-dehydroquinate (DHQ) and introduces the first double bond of the aromatic ring to yield 3-dehydroshikimate.</text>
</comment>
<feature type="binding site" evidence="5">
    <location>
        <begin position="46"/>
        <end position="48"/>
    </location>
    <ligand>
        <name>3-dehydroquinate</name>
        <dbReference type="ChEBI" id="CHEBI:32364"/>
    </ligand>
</feature>
<evidence type="ECO:0000256" key="3">
    <source>
        <dbReference type="ARBA" id="ARBA00023239"/>
    </source>
</evidence>
<dbReference type="RefSeq" id="WP_182598544.1">
    <property type="nucleotide sequence ID" value="NZ_JACIVC010000061.1"/>
</dbReference>
<dbReference type="InterPro" id="IPR013785">
    <property type="entry name" value="Aldolase_TIM"/>
</dbReference>
<protein>
    <recommendedName>
        <fullName evidence="5">3-dehydroquinate dehydratase</fullName>
        <shortName evidence="5">3-dehydroquinase</shortName>
        <ecNumber evidence="5">4.2.1.10</ecNumber>
    </recommendedName>
    <alternativeName>
        <fullName evidence="5">Type I DHQase</fullName>
    </alternativeName>
    <alternativeName>
        <fullName evidence="5">Type I dehydroquinase</fullName>
        <shortName evidence="5">DHQ1</shortName>
    </alternativeName>
</protein>
<dbReference type="InterPro" id="IPR050146">
    <property type="entry name" value="Type-I_3-dehydroquinase"/>
</dbReference>
<dbReference type="PANTHER" id="PTHR43699">
    <property type="entry name" value="3-DEHYDROQUINATE DEHYDRATASE"/>
    <property type="match status" value="1"/>
</dbReference>
<feature type="binding site" evidence="5">
    <location>
        <position position="232"/>
    </location>
    <ligand>
        <name>3-dehydroquinate</name>
        <dbReference type="ChEBI" id="CHEBI:32364"/>
    </ligand>
</feature>
<proteinExistence type="inferred from homology"/>
<evidence type="ECO:0000256" key="4">
    <source>
        <dbReference type="ARBA" id="ARBA00023270"/>
    </source>
</evidence>
<accession>A0A7W3Y8I4</accession>
<dbReference type="GO" id="GO:0008652">
    <property type="term" value="P:amino acid biosynthetic process"/>
    <property type="evidence" value="ECO:0007669"/>
    <property type="project" value="UniProtKB-KW"/>
</dbReference>
<name>A0A7W3Y8I4_9LACO</name>
<comment type="similarity">
    <text evidence="5">Belongs to the type-I 3-dehydroquinase family.</text>
</comment>
<comment type="pathway">
    <text evidence="5">Metabolic intermediate biosynthesis; chorismate biosynthesis; chorismate from D-erythrose 4-phosphate and phosphoenolpyruvate: step 3/7.</text>
</comment>
<dbReference type="GO" id="GO:0009423">
    <property type="term" value="P:chorismate biosynthetic process"/>
    <property type="evidence" value="ECO:0007669"/>
    <property type="project" value="UniProtKB-UniRule"/>
</dbReference>
<feature type="binding site" evidence="5">
    <location>
        <position position="213"/>
    </location>
    <ligand>
        <name>3-dehydroquinate</name>
        <dbReference type="ChEBI" id="CHEBI:32364"/>
    </ligand>
</feature>
<dbReference type="InterPro" id="IPR018508">
    <property type="entry name" value="3-dehydroquinate_DH_AS"/>
</dbReference>
<evidence type="ECO:0000256" key="2">
    <source>
        <dbReference type="ARBA" id="ARBA00023141"/>
    </source>
</evidence>
<reference evidence="6 7" key="1">
    <citation type="submission" date="2020-07" db="EMBL/GenBank/DDBJ databases">
        <title>Description of Limosilactobacillus balticus sp. nov., Limosilactobacillus agrestis sp. nov., Limosilactobacillus albertensis sp. nov., Limosilactobacillus rudii sp. nov., Limosilactobacillus fastidiosus sp. nov., five novel Limosilactobacillus species isolated from the vertebrate gastrointestinal tract, and proposal of 6 subspecies of Limosilactobacillus reuteri adapted to the gastrointestinal tract of specific vertebrate hosts.</title>
        <authorList>
            <person name="Li F."/>
            <person name="Cheng C."/>
            <person name="Zheng J."/>
            <person name="Quevedo R.M."/>
            <person name="Li J."/>
            <person name="Roos S."/>
            <person name="Gaenzle M.G."/>
            <person name="Walter J."/>
        </authorList>
    </citation>
    <scope>NUCLEOTIDE SEQUENCE [LARGE SCALE GENOMIC DNA]</scope>
    <source>
        <strain evidence="6 7">RRLNB_1_1</strain>
    </source>
</reference>
<comment type="caution">
    <text evidence="5">Lacks conserved residue(s) required for the propagation of feature annotation.</text>
</comment>
<dbReference type="UniPathway" id="UPA00053">
    <property type="reaction ID" value="UER00086"/>
</dbReference>
<evidence type="ECO:0000313" key="6">
    <source>
        <dbReference type="EMBL" id="MBB1070045.1"/>
    </source>
</evidence>
<dbReference type="EC" id="4.2.1.10" evidence="5"/>
<comment type="subunit">
    <text evidence="5">Homodimer.</text>
</comment>
<dbReference type="EMBL" id="JACIVC010000061">
    <property type="protein sequence ID" value="MBB1070045.1"/>
    <property type="molecule type" value="Genomic_DNA"/>
</dbReference>
<gene>
    <name evidence="5 6" type="primary">aroD</name>
    <name evidence="6" type="ORF">H5S40_07760</name>
</gene>
<dbReference type="Proteomes" id="UP000518316">
    <property type="component" value="Unassembled WGS sequence"/>
</dbReference>
<feature type="active site" description="Schiff-base intermediate with substrate" evidence="5">
    <location>
        <position position="170"/>
    </location>
</feature>
<dbReference type="AlphaFoldDB" id="A0A7W3Y8I4"/>
<keyword evidence="2 5" id="KW-0057">Aromatic amino acid biosynthesis</keyword>
<dbReference type="NCBIfam" id="TIGR01093">
    <property type="entry name" value="aroD"/>
    <property type="match status" value="1"/>
</dbReference>
<keyword evidence="5" id="KW-0028">Amino-acid biosynthesis</keyword>
<dbReference type="GO" id="GO:0003855">
    <property type="term" value="F:3-dehydroquinate dehydratase activity"/>
    <property type="evidence" value="ECO:0007669"/>
    <property type="project" value="UniProtKB-UniRule"/>
</dbReference>
<keyword evidence="7" id="KW-1185">Reference proteome</keyword>
<dbReference type="InterPro" id="IPR001381">
    <property type="entry name" value="DHquinase_I"/>
</dbReference>
<feature type="binding site" evidence="5">
    <location>
        <position position="82"/>
    </location>
    <ligand>
        <name>3-dehydroquinate</name>
        <dbReference type="ChEBI" id="CHEBI:32364"/>
    </ligand>
</feature>
<keyword evidence="3 5" id="KW-0456">Lyase</keyword>
<comment type="caution">
    <text evidence="6">The sequence shown here is derived from an EMBL/GenBank/DDBJ whole genome shotgun (WGS) entry which is preliminary data.</text>
</comment>
<dbReference type="Pfam" id="PF01487">
    <property type="entry name" value="DHquinase_I"/>
    <property type="match status" value="1"/>
</dbReference>
<dbReference type="SUPFAM" id="SSF51569">
    <property type="entry name" value="Aldolase"/>
    <property type="match status" value="1"/>
</dbReference>
<comment type="catalytic activity">
    <reaction evidence="1 5">
        <text>3-dehydroquinate = 3-dehydroshikimate + H2O</text>
        <dbReference type="Rhea" id="RHEA:21096"/>
        <dbReference type="ChEBI" id="CHEBI:15377"/>
        <dbReference type="ChEBI" id="CHEBI:16630"/>
        <dbReference type="ChEBI" id="CHEBI:32364"/>
        <dbReference type="EC" id="4.2.1.10"/>
    </reaction>
</comment>
<keyword evidence="4 5" id="KW-0704">Schiff base</keyword>
<dbReference type="HAMAP" id="MF_00214">
    <property type="entry name" value="AroD"/>
    <property type="match status" value="1"/>
</dbReference>
<evidence type="ECO:0000313" key="7">
    <source>
        <dbReference type="Proteomes" id="UP000518316"/>
    </source>
</evidence>
<evidence type="ECO:0000256" key="5">
    <source>
        <dbReference type="HAMAP-Rule" id="MF_00214"/>
    </source>
</evidence>
<dbReference type="GO" id="GO:0009073">
    <property type="term" value="P:aromatic amino acid family biosynthetic process"/>
    <property type="evidence" value="ECO:0007669"/>
    <property type="project" value="UniProtKB-KW"/>
</dbReference>
<dbReference type="GO" id="GO:0046279">
    <property type="term" value="P:3,4-dihydroxybenzoate biosynthetic process"/>
    <property type="evidence" value="ECO:0007669"/>
    <property type="project" value="UniProtKB-ARBA"/>
</dbReference>
<dbReference type="PROSITE" id="PS01028">
    <property type="entry name" value="DEHYDROQUINASE_I"/>
    <property type="match status" value="1"/>
</dbReference>
<dbReference type="Gene3D" id="3.20.20.70">
    <property type="entry name" value="Aldolase class I"/>
    <property type="match status" value="1"/>
</dbReference>
<sequence>MRTVRVNGLEIGTGKPKIAVPLVETTIVALVDAAKRACQEPIDMVEWRLDFFDNIHSNAAIIETARKLRQVLDSHPLLVTLRTKGEGGNYQFQLTEYSHIYQELIKSHLVDLIDIEVLRPTTVVLPLVRLAHEEQVKVIMSNHDFCKTPLADVLQARIEQMTDLGADIAKFAVMPRSREDLLTILSTSLHHVDLADGIPLVAIGMGQQGKIIRIGGEIFGSCISFGTVGKASAPGQLAVTELSKIFDVLHE</sequence>
<feature type="binding site" evidence="5">
    <location>
        <position position="236"/>
    </location>
    <ligand>
        <name>3-dehydroquinate</name>
        <dbReference type="ChEBI" id="CHEBI:32364"/>
    </ligand>
</feature>
<dbReference type="PANTHER" id="PTHR43699:SF1">
    <property type="entry name" value="3-DEHYDROQUINATE DEHYDRATASE"/>
    <property type="match status" value="1"/>
</dbReference>
<feature type="active site" description="Proton donor/acceptor" evidence="5">
    <location>
        <position position="143"/>
    </location>
</feature>